<dbReference type="PANTHER" id="PTHR34580:SF1">
    <property type="entry name" value="PROTEIN PAFC"/>
    <property type="match status" value="1"/>
</dbReference>
<dbReference type="InterPro" id="IPR057727">
    <property type="entry name" value="WCX_dom"/>
</dbReference>
<feature type="domain" description="WYL" evidence="2">
    <location>
        <begin position="144"/>
        <end position="210"/>
    </location>
</feature>
<dbReference type="InterPro" id="IPR036390">
    <property type="entry name" value="WH_DNA-bd_sf"/>
</dbReference>
<accession>A0A2S8G822</accession>
<dbReference type="InterPro" id="IPR026881">
    <property type="entry name" value="WYL_dom"/>
</dbReference>
<evidence type="ECO:0000259" key="1">
    <source>
        <dbReference type="Pfam" id="PF08279"/>
    </source>
</evidence>
<dbReference type="PIRSF" id="PIRSF016838">
    <property type="entry name" value="PafC"/>
    <property type="match status" value="1"/>
</dbReference>
<proteinExistence type="predicted"/>
<dbReference type="SUPFAM" id="SSF46785">
    <property type="entry name" value="Winged helix' DNA-binding domain"/>
    <property type="match status" value="1"/>
</dbReference>
<protein>
    <submittedName>
        <fullName evidence="4">WYL domain-containing protein</fullName>
    </submittedName>
</protein>
<dbReference type="Pfam" id="PF13280">
    <property type="entry name" value="WYL"/>
    <property type="match status" value="1"/>
</dbReference>
<gene>
    <name evidence="4" type="ORF">C5Y96_01500</name>
</gene>
<dbReference type="InterPro" id="IPR028349">
    <property type="entry name" value="PafC-like"/>
</dbReference>
<dbReference type="PANTHER" id="PTHR34580">
    <property type="match status" value="1"/>
</dbReference>
<dbReference type="OrthoDB" id="9767131at2"/>
<dbReference type="InterPro" id="IPR051534">
    <property type="entry name" value="CBASS_pafABC_assoc_protein"/>
</dbReference>
<comment type="caution">
    <text evidence="4">The sequence shown here is derived from an EMBL/GenBank/DDBJ whole genome shotgun (WGS) entry which is preliminary data.</text>
</comment>
<dbReference type="RefSeq" id="WP_105349782.1">
    <property type="nucleotide sequence ID" value="NZ_PUIA01000014.1"/>
</dbReference>
<feature type="domain" description="WCX" evidence="3">
    <location>
        <begin position="242"/>
        <end position="317"/>
    </location>
</feature>
<organism evidence="4 5">
    <name type="scientific">Blastopirellula marina</name>
    <dbReference type="NCBI Taxonomy" id="124"/>
    <lineage>
        <taxon>Bacteria</taxon>
        <taxon>Pseudomonadati</taxon>
        <taxon>Planctomycetota</taxon>
        <taxon>Planctomycetia</taxon>
        <taxon>Pirellulales</taxon>
        <taxon>Pirellulaceae</taxon>
        <taxon>Blastopirellula</taxon>
    </lineage>
</organism>
<dbReference type="Pfam" id="PF08279">
    <property type="entry name" value="HTH_11"/>
    <property type="match status" value="1"/>
</dbReference>
<evidence type="ECO:0000313" key="4">
    <source>
        <dbReference type="EMBL" id="PQO40274.1"/>
    </source>
</evidence>
<dbReference type="AlphaFoldDB" id="A0A2S8G822"/>
<dbReference type="Proteomes" id="UP000240009">
    <property type="component" value="Unassembled WGS sequence"/>
</dbReference>
<name>A0A2S8G822_9BACT</name>
<dbReference type="EMBL" id="PUIA01000014">
    <property type="protein sequence ID" value="PQO40274.1"/>
    <property type="molecule type" value="Genomic_DNA"/>
</dbReference>
<feature type="domain" description="Helix-turn-helix type 11" evidence="1">
    <location>
        <begin position="8"/>
        <end position="52"/>
    </location>
</feature>
<evidence type="ECO:0000313" key="5">
    <source>
        <dbReference type="Proteomes" id="UP000240009"/>
    </source>
</evidence>
<dbReference type="InterPro" id="IPR013196">
    <property type="entry name" value="HTH_11"/>
</dbReference>
<dbReference type="InterPro" id="IPR036388">
    <property type="entry name" value="WH-like_DNA-bd_sf"/>
</dbReference>
<dbReference type="Pfam" id="PF25583">
    <property type="entry name" value="WCX"/>
    <property type="match status" value="1"/>
</dbReference>
<dbReference type="Gene3D" id="1.10.10.10">
    <property type="entry name" value="Winged helix-like DNA-binding domain superfamily/Winged helix DNA-binding domain"/>
    <property type="match status" value="1"/>
</dbReference>
<sequence>MNLAKIQRLLKLLQLLQGGRPQNVNSMSDACGVSRRTIFRDLETLRAAGVPLAFDSNGQRFHIPETYFLAPTNLSSEEALSVMVLCHELGDGTGLPYYSSARRAATKLENSLPEHMKRQLREISSSVEIKLNPVHQPEEAQSAYQSLVDASGHRQNVRIKYRSIFDGDVIQTKLSPYKLLFSRHSWYVIGRSSIHRAVRTFKVNRIEHIETLDEPFEIPQNFQVDRFLRNAWHMIPEPGPDQHIIIRFDPLVAQNVAEVQWHKTQEIHWNGDGSINFEVTVSGIREISWWVLGYGSRATVLQPQSLRELIVQHAQKIVENHTSQSPTEHIT</sequence>
<evidence type="ECO:0000259" key="2">
    <source>
        <dbReference type="Pfam" id="PF13280"/>
    </source>
</evidence>
<reference evidence="4 5" key="1">
    <citation type="submission" date="2018-02" db="EMBL/GenBank/DDBJ databases">
        <title>Comparative genomes isolates from brazilian mangrove.</title>
        <authorList>
            <person name="Araujo J.E."/>
            <person name="Taketani R.G."/>
            <person name="Silva M.C.P."/>
            <person name="Loureco M.V."/>
            <person name="Andreote F.D."/>
        </authorList>
    </citation>
    <scope>NUCLEOTIDE SEQUENCE [LARGE SCALE GENOMIC DNA]</scope>
    <source>
        <strain evidence="4 5">HEX-2 MGV</strain>
    </source>
</reference>
<dbReference type="PROSITE" id="PS52050">
    <property type="entry name" value="WYL"/>
    <property type="match status" value="1"/>
</dbReference>
<evidence type="ECO:0000259" key="3">
    <source>
        <dbReference type="Pfam" id="PF25583"/>
    </source>
</evidence>